<dbReference type="PROSITE" id="PS50222">
    <property type="entry name" value="EF_HAND_2"/>
    <property type="match status" value="1"/>
</dbReference>
<feature type="compositionally biased region" description="Low complexity" evidence="4">
    <location>
        <begin position="7"/>
        <end position="21"/>
    </location>
</feature>
<feature type="coiled-coil region" evidence="3">
    <location>
        <begin position="5765"/>
        <end position="5799"/>
    </location>
</feature>
<dbReference type="InterPro" id="IPR001343">
    <property type="entry name" value="Hemolysn_Ca-bd"/>
</dbReference>
<dbReference type="Pfam" id="PF14252">
    <property type="entry name" value="DUF4347"/>
    <property type="match status" value="1"/>
</dbReference>
<dbReference type="Gene3D" id="2.160.20.160">
    <property type="match status" value="1"/>
</dbReference>
<dbReference type="Gene3D" id="2.150.10.10">
    <property type="entry name" value="Serralysin-like metalloprotease, C-terminal"/>
    <property type="match status" value="2"/>
</dbReference>
<evidence type="ECO:0000256" key="2">
    <source>
        <dbReference type="ARBA" id="ARBA00022525"/>
    </source>
</evidence>
<sequence length="6796" mass="721286">MEIEIMDSSNLNNDNNLNQSNIPGIDLDDPLQKGFENKQDNQILSIEEIPPIKPLLINQLLDDTSILVKGFVFNESPSSNPTDIYSLTGVGEHGILLGAGVVNTEEFNGSGEFSRKEIVFVDPTVKDYENLLRGVGSNQEVIILKSDEDGISQISEVLAQRQGIDAVHIVAHGAEGLVRLGSTELSQKTLSQYQSHLMSWEKALSKDADISIYACNLAGDVVGKAFVEQLAKLTNADIAASDDLTGNKHLGGDSELEVQTGEIESKSLDFDNYQGTLATIDTTPVIFIPGFGGSFVKDPGELTLDNTDDAARKNIDDWYVNRGLSPDRLALEPFGQAYYDIVQSLDNVGYTPYDNSLTDAENISAGANLFIAAWDWRLPVAGVNDGNADGIVTGVKDIVGDNIFESGVDYLGYWLQKAKDITGSDVVDIITHSTGGLVARSYIQSDAYGATLSDSFVLPTVEDLVLVGVPNEGTSEVFNFLQDDWSGKPASRALALLVDKSYDLAISGNPITGPDANFVWDTASDKLTLVDSLDANNIIDSDVTKEEFVTNYIRTLNDLLPTFAFYDDDASNPSNYELLTADSNFDGINANELILDLNGNVNGNAFIDSTVSTSVIYGSGVETSGLVQKRVGPAPLLEGGFFKDEILSFTTPLLGRSPNDGEVWYEDLPSINQGDGTLTKESTVGQFLGDPNAKLTINERPNIGHSELVQDVASQEQILGAIGVTGISESDISTGQALSSLGSLFKSIELGIVTTETFEGISFDGVKLFDQLATEYDIDVKDFIKLDAEFSLSINNNEQIVFNATNIDGFIGKGASTETLEDDLGLALSGAAFTFALSSDGTYNFDLDNATIGLVGISDVSLSTPPLNISGNQNGFLINLEGEITIDDYAYLRGSLTFGSQIVNNERTFSLEGQGLTAFIGQKTGEFDIVVNNDADAGNNESNDVGLSITNLAFSIDTGNKEFALNSGTIGLAGIDEVQVEASIVDPIIINTTAGTVQGSFSAELVVSDYVYMSGTLAIDIATVNGVRNIGLEGYDINAFVGQKNGEFFDVDSYEGIINTEYNSTQESDDVGLKIQDLAFEINTGTGNFALNSGTIGLAGIDEVQVEASIVDPIIINTTAGTVQGSFSAELVVSDYVYMSGTLAIDIATVNGVRNIGLEGYDINAFVGQKNGEFFDVDSYEGIINTEYNNTEESDDVGLKIQDLAFTLNTSTKFFSLNSGTIALAGIDEVEVEASIVAPIIIDSMAGSVEGAFSAKLIVSDYVYLSGTLEFASKLTNGVRDFTLNGTEITGFIGQKTGEFDVVVNNDDDLDNDENNDFGLSIANANFSINKVSGLSVNDGVINLTNASQLLISFSDVDLKIGTPDVGFEVLDAGFTLSTISEDPTKGSRKWMGVAANFAEVNLLGLPSEITADVGNLNVLYNIPDSTSTTKLDWKALAEQEGDVYGLDGTQLASLNRGMDLEVMADLTLAIDEYVYVSGSMAFRQGQTVDVNITNPTNPNNTPTKNLSVMTIGADNVNIFVGTGGPYFVDSDEDGDIDKYDVRAEEGATGLVIEDVAFGMMLLKSTNRADRSSYYGIKASADEIRLVGIDPNIFKFELNQLNVEINGGSDAADPKRFVDFTQSALDELDGTADGVTTIITGTDSTIDLDFTQKSIAVSADTAIVDIAGFVQVKGGVAFSKTGAVQTTLSDGTVTTMDILTIGFDNMNAFVGAGPYFIDDNSDTDSDKDDINPNATGLLLENGQLALALFSPTIPTPGASSYYAVSASAESISLPGLNSSGNDSIKIEASGYRIELNSGDLLNRAINFTKFQDNKLTVNTGSGSVDFDFTSKTERVAIENALISIGDYVYLNGGFSFTRQNALSVPLYNSLPDAPAQLIQVDAFALGAGSVDMFVGNGPYFVDENEDGVIDFNDKRNESAVGVAIENANFGLLLMRNTALPTNRFIAMKASADYFGVVGVDDFKLSASDIRVEYNAVIGGPAVIDFSKMNGGAGYDLDLGNGTLNIDYSKGLLRASVSDAELQIGSYVYAKGAFAFEKGDLITGVQLTDGGGTRTLSAINVGVSDLDLFVGANGPAYDEQGQLNPDAVGVSISNANLALALFSETSPLGVVTPGRPTYIALKASADNLGLVGVDNVQANADNVIVELNLATGPNPTPTTPLPVIDFSSFDGEGYEIATGTNTSEILDFTSRRIRASADNALLDLGQFLYVEGNLALDLGSRETVTIKTGIPPILGQLGESVRDEINTALASLDGGLENLRADVRQAFEDAIATILNTVNSQIDVVVDSIFANINAGLEAAQAAVTGEMTEALNESTGSLFSTTIAPLIDQLLSPILSQLPSTALQDLLESVFSPISSLISEAMSGLLEGAISSVVSSLAGSVSSAIQSATATAASQIKLQIRAALTPQIIRLGQSLTALSQTVDNQLAPIFAQLQPLAGLEFGENFATISGLDVDVMAVGVSEANAFVGLPPAEKLNFGGEQRALFDHNQDGTITLGDLATLYSQLTNTPPDLDLSNIELDDKTVVDHQKLLDILDDNNNGFLEISEVSVLFNDEVDITEFDVNSNGRIDAPNFATDNPDAIGLYASNVNLGLGIFDPIVSPSLPTFIAAKLNIDEAGFTDGGAEILDLTAKDIEVQLNLGGTLIPAVGPLLNNAVIDFTASNFSNNPDADPEIPIGFKVETGSTESSPPIYLDFDRETILASVERATVQVSEFVYITGSLAFEKGEVQTVDVTGGLLTDLISENLDDALNYLENLNILPDGGIDTVEELVEAFPALGGQKTELSFMTIGASNVNAFVGMGGPYWKYDENGNVTRDDSYTGAVGLVIEDFDFGMAVMRPTNTIDPSQYFSLKASAELISLEGIEDVTLKAERLLVEVNQSSPTISGLPLFPVVDFANTEQFASEQVALFDANDDGELTLGDLATLYGNLTDPSASLISALGSITTTDATVVDHEMLLDILDTNQNGKLEILEAAVLFDGDEAVVRDADRDGDDKIDPLGFEVNTGNVPVYLSMDSALIRAQGFVELDVSGVVTLYGNVAFELGPEEDVILTDGTTDTVTTMTIGASNVFGFIGWDGPYFLDGNGNKDLDRDIAGNPLPGEVNPNAKGLALNDLNLGAFVGLSTDLLNPAVYFALDFSVDSLETVGLDFLEINATLSTQINFGARLDTENLENSSLAAIDFQASFPNDPDDESDNGFAVNTGDPDYPVILGFDESLLNVEFAGEVIVKPDGQAIAALLGTFFLELDDESFKVLATADLRLGADISSPDNSLLDISALGAFVITADGFAADLDVDLDVNIPVLDLEVGARVLINTTGKEQSITLPDRIINFLEDSNSPLADELLERLDGNTYTIAAYAPDIADVITVNNLLDPDAEGEILYNTSANSYVVAVVRGRANFAGFAEASITGGIAVTNTNFQLYADLGFEIGVQGIDLDFNATGVLDISQAGLYLKTDVELDASLTSLLHVNASGDLLIDTRGATDIFTLDLDGSLTIAGILSLSGGFDIEVGTGGYNTWRVGIDLDGRLGPIILGADGWIQSDGQFSLSAYGGLYFGIPGFSISGQVGGTISLIKSGTNYVYNPDDTYTLTVLVSGDVTLEIIGIPLGAGVTLGGSATFGPDQTILTLYAEGRVRVLFWEVKAGGTIATIAIPGSIFPQLPPQLASVNDGVLSLNVGDKASNRNVGRAITAEDYRLTDYGGGAVLVEAFGRAEVYQGVTRVEADFGDDDDSLTLTAGFGIDVNAQGGSDDDILASAGNGKVTFSGGEGDDILIGGYGNDDLDGDTGNDYLEGQGGTDQIRGGIGNDVIFGTIGDLRNDDIEGDGDLDTLEIRGTSGADNITMEVINEIVEIRDGNGLFNASTFEKISVVPAEGNDTVTLIGNFRSIGIDSVAVDLAENNQFDDTVTVNLLDSPDVLTVVGSETLSPASNQILISSPNPLTSSEVVPTTTANWNQGQETVISGTDSGDRIIFNTLGGADIINVKSLVANVTTVGGADLDTINVGSNASGTTTNPNNNSNGNLNAINGILSVASDSNDVLNIDDSGDNASNIDTTAGNLTSSQLTGLGMGGSINYGSLASLNVALGSNTDHFTVASTNAGVSQTTILGNGGADRFNILSTSSLLTINGGAMADTFRIGSNANGSNTNGTLNGINALLTIDSGTSSSDRDILSLDDTGDNTANTGTLTSTTITGLGLTAGINYANFEDLDISLGSGNNTFTVNNTHNSATGTTETTTINAGAGADVVTINNASDHLTVNAQGGNDTVLVKDTGSDSTVIVNGDVGLDTINIEGNKSLLTVNGNSDNDTINVLSNGYATYINGGSGSDTINIEANTAAITVDAGTDSDTINIGKLNRDVSPINALITVSGGDDLGVTDYLYIDDTGATVGEDNTGIITSNTVSVTGMDVSLQYTRIESLNVLLGGGNDTVTIENTLATTNVSLGAGDDNLTIETADGETNIYGEAGADLVNVKKINRNSLIVGGLGDDVTNVGNNNRKIKDINAILRIEGSGDNDIINIDNELSTSESSGILTSDKIYGLDLGQYIQYDTAEILNIYLGQANDNFTVDSTHTEVTNLYGNDGDDQIRVKTISGVTNIDSESGKDTVTVSSNNNDLFGIQAILNLNGDGSEQDTLIIYNSGAPVGQSGQLSDQQLTGFGMTSPINYQNFETVNLTLGEYDDDLTVFSTIVDTTNVNTGDGADAVKVEAFNGQTYLATDDGGDQITVFDGDGDFAGLNAYLEIDGGQDGDTYQVTIAASNLGRSFIKLWDRGVSGIDELTYLGSSQNDLIQLDTVYIAEEDPNQEFSQDRWLGYGNHGEGLLISHFDGDAQAYQAKDLDNTDSLTDVSVASLQSGENYQVLNYSTIEQVVVFAGDGDDKIVSDDTAQEIDVFGNAGKDQFYVGSILATELVLVEGQEVVVVTEVTHGASFEMNFYGGADDDYFEVNHNRADIQLFGDNGDDLFFVKALLTFSEDEDLIELNNKVATVSGTTGENSESDQKQNDTREVDVDSLVYVENANVSIDGGAGFDSVAIVGTVLSDTFYVFTEEENGETIQRIYGAGVKLKELLNIERIQLVTGRGDDRVYVYGVDLGNIGDLVINTGAGSDTIYVGGEELTINLNFPSRSRTEYATVNGYEGAGEVEIDYGLGIELTDNLDRVVPFNINEPANTQRKIIQASTNLDAIASPVLIQDTDGLIDTIVFNNQTGSTNLTFDAATLYKKGINTDLTKVIYPSSSTNTTTTDLIAQLSSLSEVGSAAVKEIINDYLRNQIVFNDRYYDRELINRLLALTGNETETITIPSEVSYAVFQTLLDNNGNLVTAREQLSLFLAGTGYTANYIESNHPDPSRSDKLYELVSITNSQGQKLAFEAQYRELIKDDIVYKDIIGVSLITANPIELEVQAGYIQSVEIIKNETWHTLYKQDHAPLIYFEAEKVNSQTGVLQPKFEEITINLNSNNANNLLLDNESYLGKTYVEGGQANDVFEIKSIAGQTFVHGNSGDDTFEVGDGTVNQVNNNLFLIGDAGEDQVNVNSNALDTESEITLEKSTVVHQFEQDKLSKITNALEFANITDAENQAMGQLLQQDSIVYVQEILAKLNLNDLKAIAIQASNEIGENISDSLELAKTDFAQGIIQLIAEQKGLINTFVKTSLVDYFNAREGEANAQTAYDQLIVQRDNNVDAVNIIVDSIKNSISQQSNLIFGGLFGQDVKASYTVLSDIDAGDILDGYNATNQTLTLSVDIKEVKVTTTYVFGFPITTTEEQTFTDTFTLDVNQDSTLKTAVDNIVSLEASAKQKQEEIGRLQAEKASAKSLLSDYFNDSQIDAYYNEAARTDDPSNTAVIWIESDLYGSGVKTVLTTIETEINNSANVTKNLLDQAISAANTLETTTNNLGSAIAALQTKLTALNSNLNTEVTNTNSWDNWVGIERLQILKDVLFTEEKATLVEAGNLWNNLPTVSKFNNVVNWNEAITLYNSDSNFIKVVNSYKDAQELAENFTNYRDDKYDDFRAVYRDILKFETAKNYLEDGFDFEAFKAEYENNLSQINAVLSVLDDLRLEAKYSSQLKSLEYDQEELENIVNSNAAIVNFFNNLKTEAETKFTNVNNSLSSAYTIVFNWFFFRTLSFTVTFDYSNDPQYLQALDSKQTATTNYQNALEASQTAIADKAELDAIITDLQTKLGELPDGSTLENLNFVLSQQYKFLRNLSQVAIQVLSESRKDQAAEGFDDVSSLISQVQHYLNNYEVNDQIAPENVKTQTFASNNGGSSVIAQIRETESWEVLSLTGLNNGGIHTDFNTVEKLTVYTGSNNDVVKVYDSLGQANSEVSVITGQGNDEIILSNQENPIDPISTHELSVDDFLGDVRIDAGVGNNQLMINDEGDPTGDTIFQQYSDEYIQITGMAAGEIYYVANGGNFSNGLDIITSSGDDDITINALHGSDHTRLYARSGDDDITVNSFVVNPLASLTIYGETGDDVIDASQSPVAVTVYGQEGKDTAYGSNLNDTLFGNEQDDLIIGNLGDDVIDAGAGNDIVIGDRGSVKDLLGNELTQRHLPQALVVSSLVGNSSTNDIITTGEGNDVIFGGSGDDTIDSGSSLGDRANDVVVGDHGSATFDNNSNLTSITTTVVGGEGKDNITVGEGDDIVLGGSGNDVITSSSGNNVILGDNGSISLNNNQIQTVTSTDTAQGGNDSITTGNGDDVVIGGIGIDNINVNNGNNIVIGDSGSIAYNGTDGNATTADTIQSLNETNGGVDIIATGSGNDMVIGGDAGDVINAGDGDNLVIGDNGIIELHSANSTTSAVKKQMMVAMTKSPQA</sequence>
<comment type="subcellular location">
    <subcellularLocation>
        <location evidence="1">Secreted</location>
    </subcellularLocation>
</comment>
<dbReference type="InterPro" id="IPR018247">
    <property type="entry name" value="EF_Hand_1_Ca_BS"/>
</dbReference>
<proteinExistence type="predicted"/>
<evidence type="ECO:0000313" key="7">
    <source>
        <dbReference type="Proteomes" id="UP000683511"/>
    </source>
</evidence>
<dbReference type="Proteomes" id="UP000683511">
    <property type="component" value="Chromosome"/>
</dbReference>
<dbReference type="InterPro" id="IPR050557">
    <property type="entry name" value="RTX_toxin/Mannuronan_C5-epim"/>
</dbReference>
<evidence type="ECO:0000256" key="1">
    <source>
        <dbReference type="ARBA" id="ARBA00004613"/>
    </source>
</evidence>
<dbReference type="EMBL" id="CP021056">
    <property type="protein sequence ID" value="QXE26037.1"/>
    <property type="molecule type" value="Genomic_DNA"/>
</dbReference>
<dbReference type="PANTHER" id="PTHR38340">
    <property type="entry name" value="S-LAYER PROTEIN"/>
    <property type="match status" value="1"/>
</dbReference>
<dbReference type="GO" id="GO:0005509">
    <property type="term" value="F:calcium ion binding"/>
    <property type="evidence" value="ECO:0007669"/>
    <property type="project" value="InterPro"/>
</dbReference>
<dbReference type="PROSITE" id="PS00330">
    <property type="entry name" value="HEMOLYSIN_CALCIUM"/>
    <property type="match status" value="1"/>
</dbReference>
<dbReference type="SUPFAM" id="SSF47473">
    <property type="entry name" value="EF-hand"/>
    <property type="match status" value="1"/>
</dbReference>
<dbReference type="GO" id="GO:0005576">
    <property type="term" value="C:extracellular region"/>
    <property type="evidence" value="ECO:0007669"/>
    <property type="project" value="UniProtKB-SubCell"/>
</dbReference>
<accession>A0A975Y781</accession>
<dbReference type="SUPFAM" id="SSF51120">
    <property type="entry name" value="beta-Roll"/>
    <property type="match status" value="3"/>
</dbReference>
<dbReference type="Gene3D" id="3.40.50.1820">
    <property type="entry name" value="alpha/beta hydrolase"/>
    <property type="match status" value="1"/>
</dbReference>
<protein>
    <submittedName>
        <fullName evidence="6">Hemolysin-type calcium-binding region</fullName>
    </submittedName>
</protein>
<reference evidence="6" key="1">
    <citation type="submission" date="2017-04" db="EMBL/GenBank/DDBJ databases">
        <title>Genome deletions in a multicellular cyanobacterial endosymbiont for morphological adaptation in marine diatoms.</title>
        <authorList>
            <person name="Wang Y."/>
            <person name="Gao H."/>
            <person name="Li R."/>
            <person name="Xu X."/>
        </authorList>
    </citation>
    <scope>NUCLEOTIDE SEQUENCE</scope>
    <source>
        <strain evidence="6">FACHB 800</strain>
    </source>
</reference>
<feature type="region of interest" description="Disordered" evidence="4">
    <location>
        <begin position="1"/>
        <end position="22"/>
    </location>
</feature>
<dbReference type="InterPro" id="IPR011992">
    <property type="entry name" value="EF-hand-dom_pair"/>
</dbReference>
<keyword evidence="3" id="KW-0175">Coiled coil</keyword>
<dbReference type="InterPro" id="IPR018511">
    <property type="entry name" value="Hemolysin-typ_Ca-bd_CS"/>
</dbReference>
<dbReference type="InterPro" id="IPR011049">
    <property type="entry name" value="Serralysin-like_metalloprot_C"/>
</dbReference>
<name>A0A975Y781_9NOST</name>
<keyword evidence="7" id="KW-1185">Reference proteome</keyword>
<evidence type="ECO:0000256" key="3">
    <source>
        <dbReference type="SAM" id="Coils"/>
    </source>
</evidence>
<evidence type="ECO:0000256" key="4">
    <source>
        <dbReference type="SAM" id="MobiDB-lite"/>
    </source>
</evidence>
<feature type="domain" description="EF-hand" evidence="5">
    <location>
        <begin position="2896"/>
        <end position="2931"/>
    </location>
</feature>
<keyword evidence="2" id="KW-0964">Secreted</keyword>
<dbReference type="PROSITE" id="PS00018">
    <property type="entry name" value="EF_HAND_1"/>
    <property type="match status" value="3"/>
</dbReference>
<dbReference type="Pfam" id="PF00353">
    <property type="entry name" value="HemolysinCabind"/>
    <property type="match status" value="6"/>
</dbReference>
<dbReference type="PANTHER" id="PTHR38340:SF1">
    <property type="entry name" value="S-LAYER PROTEIN"/>
    <property type="match status" value="1"/>
</dbReference>
<dbReference type="InterPro" id="IPR025592">
    <property type="entry name" value="DUF4347"/>
</dbReference>
<dbReference type="Gene3D" id="1.10.238.10">
    <property type="entry name" value="EF-hand"/>
    <property type="match status" value="1"/>
</dbReference>
<dbReference type="InterPro" id="IPR002048">
    <property type="entry name" value="EF_hand_dom"/>
</dbReference>
<organism evidence="6 7">
    <name type="scientific">Richelia sinica FACHB-800</name>
    <dbReference type="NCBI Taxonomy" id="1357546"/>
    <lineage>
        <taxon>Bacteria</taxon>
        <taxon>Bacillati</taxon>
        <taxon>Cyanobacteriota</taxon>
        <taxon>Cyanophyceae</taxon>
        <taxon>Nostocales</taxon>
        <taxon>Nostocaceae</taxon>
        <taxon>Richelia</taxon>
    </lineage>
</organism>
<gene>
    <name evidence="6" type="ORF">B6N60_04764</name>
</gene>
<evidence type="ECO:0000259" key="5">
    <source>
        <dbReference type="PROSITE" id="PS50222"/>
    </source>
</evidence>
<evidence type="ECO:0000313" key="6">
    <source>
        <dbReference type="EMBL" id="QXE26037.1"/>
    </source>
</evidence>
<dbReference type="SUPFAM" id="SSF53474">
    <property type="entry name" value="alpha/beta-Hydrolases"/>
    <property type="match status" value="1"/>
</dbReference>
<dbReference type="InterPro" id="IPR029058">
    <property type="entry name" value="AB_hydrolase_fold"/>
</dbReference>
<dbReference type="KEGG" id="rsin:B6N60_04764"/>